<dbReference type="InterPro" id="IPR036426">
    <property type="entry name" value="Bulb-type_lectin_dom_sf"/>
</dbReference>
<evidence type="ECO:0000256" key="4">
    <source>
        <dbReference type="ARBA" id="ARBA00022989"/>
    </source>
</evidence>
<dbReference type="Gene3D" id="2.90.10.10">
    <property type="entry name" value="Bulb-type lectin domain"/>
    <property type="match status" value="1"/>
</dbReference>
<keyword evidence="2" id="KW-0812">Transmembrane</keyword>
<sequence length="284" mass="31298">MKILTFPLSSILTHVFLLSLLLPFSASTSPGNSLSRGSSLSAEDESPALVSSDGSFSCCFHNVGSNAYTFSIWFSKSNENTTVWTANRDSPVNGHGSRIIFRKDGSVVLTNHDDAVVWSTNTSSTEAQRMKLLDSGNLVVVDGDDNDVFVSSRTRYNSSKYGVLDEKGQFLASDRLAFNASDWGPGISRRLTLDYDGNLRLYSLNESTGSWSITWAALQRMLRAHGLRGQNGILAYTPLPQCSCPPGYKMANTSDWNKGCKPKIEINCDNPHPFKFLELRNIDF</sequence>
<name>A0A5P1FET7_ASPOF</name>
<evidence type="ECO:0000256" key="6">
    <source>
        <dbReference type="SAM" id="SignalP"/>
    </source>
</evidence>
<feature type="domain" description="Bulb-type lectin" evidence="7">
    <location>
        <begin position="25"/>
        <end position="153"/>
    </location>
</feature>
<keyword evidence="9" id="KW-1185">Reference proteome</keyword>
<evidence type="ECO:0000313" key="8">
    <source>
        <dbReference type="EMBL" id="ONK76885.1"/>
    </source>
</evidence>
<dbReference type="SMART" id="SM00108">
    <property type="entry name" value="B_lectin"/>
    <property type="match status" value="1"/>
</dbReference>
<dbReference type="AlphaFoldDB" id="A0A5P1FET7"/>
<keyword evidence="5" id="KW-0472">Membrane</keyword>
<dbReference type="PROSITE" id="PS50927">
    <property type="entry name" value="BULB_LECTIN"/>
    <property type="match status" value="1"/>
</dbReference>
<keyword evidence="3 6" id="KW-0732">Signal</keyword>
<accession>A0A5P1FET7</accession>
<dbReference type="CDD" id="cd00028">
    <property type="entry name" value="B_lectin"/>
    <property type="match status" value="1"/>
</dbReference>
<evidence type="ECO:0000313" key="9">
    <source>
        <dbReference type="Proteomes" id="UP000243459"/>
    </source>
</evidence>
<evidence type="ECO:0000259" key="7">
    <source>
        <dbReference type="PROSITE" id="PS50927"/>
    </source>
</evidence>
<dbReference type="OMA" id="MANTSDW"/>
<feature type="chain" id="PRO_5024461011" description="Bulb-type lectin domain-containing protein" evidence="6">
    <location>
        <begin position="28"/>
        <end position="284"/>
    </location>
</feature>
<comment type="subcellular location">
    <subcellularLocation>
        <location evidence="1">Membrane</location>
        <topology evidence="1">Single-pass membrane protein</topology>
    </subcellularLocation>
</comment>
<dbReference type="EMBL" id="CM007382">
    <property type="protein sequence ID" value="ONK76885.1"/>
    <property type="molecule type" value="Genomic_DNA"/>
</dbReference>
<dbReference type="PANTHER" id="PTHR47974:SF4">
    <property type="entry name" value="RECEPTOR-LIKE SERINE_THREONINE-PROTEIN KINASE"/>
    <property type="match status" value="1"/>
</dbReference>
<dbReference type="GO" id="GO:0051707">
    <property type="term" value="P:response to other organism"/>
    <property type="evidence" value="ECO:0007669"/>
    <property type="project" value="UniProtKB-ARBA"/>
</dbReference>
<evidence type="ECO:0000256" key="2">
    <source>
        <dbReference type="ARBA" id="ARBA00022692"/>
    </source>
</evidence>
<dbReference type="Proteomes" id="UP000243459">
    <property type="component" value="Chromosome 2"/>
</dbReference>
<protein>
    <recommendedName>
        <fullName evidence="7">Bulb-type lectin domain-containing protein</fullName>
    </recommendedName>
</protein>
<feature type="signal peptide" evidence="6">
    <location>
        <begin position="1"/>
        <end position="27"/>
    </location>
</feature>
<dbReference type="Gramene" id="ONK76885">
    <property type="protein sequence ID" value="ONK76885"/>
    <property type="gene ID" value="A4U43_C02F860"/>
</dbReference>
<keyword evidence="4" id="KW-1133">Transmembrane helix</keyword>
<evidence type="ECO:0000256" key="5">
    <source>
        <dbReference type="ARBA" id="ARBA00023136"/>
    </source>
</evidence>
<gene>
    <name evidence="8" type="ORF">A4U43_C02F860</name>
</gene>
<dbReference type="GO" id="GO:0016020">
    <property type="term" value="C:membrane"/>
    <property type="evidence" value="ECO:0007669"/>
    <property type="project" value="UniProtKB-SubCell"/>
</dbReference>
<evidence type="ECO:0000256" key="1">
    <source>
        <dbReference type="ARBA" id="ARBA00004167"/>
    </source>
</evidence>
<reference evidence="9" key="1">
    <citation type="journal article" date="2017" name="Nat. Commun.">
        <title>The asparagus genome sheds light on the origin and evolution of a young Y chromosome.</title>
        <authorList>
            <person name="Harkess A."/>
            <person name="Zhou J."/>
            <person name="Xu C."/>
            <person name="Bowers J.E."/>
            <person name="Van der Hulst R."/>
            <person name="Ayyampalayam S."/>
            <person name="Mercati F."/>
            <person name="Riccardi P."/>
            <person name="McKain M.R."/>
            <person name="Kakrana A."/>
            <person name="Tang H."/>
            <person name="Ray J."/>
            <person name="Groenendijk J."/>
            <person name="Arikit S."/>
            <person name="Mathioni S.M."/>
            <person name="Nakano M."/>
            <person name="Shan H."/>
            <person name="Telgmann-Rauber A."/>
            <person name="Kanno A."/>
            <person name="Yue Z."/>
            <person name="Chen H."/>
            <person name="Li W."/>
            <person name="Chen Y."/>
            <person name="Xu X."/>
            <person name="Zhang Y."/>
            <person name="Luo S."/>
            <person name="Chen H."/>
            <person name="Gao J."/>
            <person name="Mao Z."/>
            <person name="Pires J.C."/>
            <person name="Luo M."/>
            <person name="Kudrna D."/>
            <person name="Wing R.A."/>
            <person name="Meyers B.C."/>
            <person name="Yi K."/>
            <person name="Kong H."/>
            <person name="Lavrijsen P."/>
            <person name="Sunseri F."/>
            <person name="Falavigna A."/>
            <person name="Ye Y."/>
            <person name="Leebens-Mack J.H."/>
            <person name="Chen G."/>
        </authorList>
    </citation>
    <scope>NUCLEOTIDE SEQUENCE [LARGE SCALE GENOMIC DNA]</scope>
    <source>
        <strain evidence="9">cv. DH0086</strain>
    </source>
</reference>
<proteinExistence type="predicted"/>
<evidence type="ECO:0000256" key="3">
    <source>
        <dbReference type="ARBA" id="ARBA00022729"/>
    </source>
</evidence>
<dbReference type="InterPro" id="IPR001480">
    <property type="entry name" value="Bulb-type_lectin_dom"/>
</dbReference>
<organism evidence="8 9">
    <name type="scientific">Asparagus officinalis</name>
    <name type="common">Garden asparagus</name>
    <dbReference type="NCBI Taxonomy" id="4686"/>
    <lineage>
        <taxon>Eukaryota</taxon>
        <taxon>Viridiplantae</taxon>
        <taxon>Streptophyta</taxon>
        <taxon>Embryophyta</taxon>
        <taxon>Tracheophyta</taxon>
        <taxon>Spermatophyta</taxon>
        <taxon>Magnoliopsida</taxon>
        <taxon>Liliopsida</taxon>
        <taxon>Asparagales</taxon>
        <taxon>Asparagaceae</taxon>
        <taxon>Asparagoideae</taxon>
        <taxon>Asparagus</taxon>
    </lineage>
</organism>
<dbReference type="PANTHER" id="PTHR47974">
    <property type="entry name" value="OS07G0415500 PROTEIN"/>
    <property type="match status" value="1"/>
</dbReference>
<dbReference type="Pfam" id="PF01453">
    <property type="entry name" value="B_lectin"/>
    <property type="match status" value="1"/>
</dbReference>
<dbReference type="SUPFAM" id="SSF51110">
    <property type="entry name" value="alpha-D-mannose-specific plant lectins"/>
    <property type="match status" value="1"/>
</dbReference>